<keyword evidence="2 9" id="KW-0808">Transferase</keyword>
<evidence type="ECO:0000256" key="8">
    <source>
        <dbReference type="ARBA" id="ARBA00022884"/>
    </source>
</evidence>
<dbReference type="InterPro" id="IPR032810">
    <property type="entry name" value="CCA-adding_enz_C"/>
</dbReference>
<evidence type="ECO:0000256" key="3">
    <source>
        <dbReference type="ARBA" id="ARBA00022694"/>
    </source>
</evidence>
<evidence type="ECO:0000259" key="12">
    <source>
        <dbReference type="Pfam" id="PF13735"/>
    </source>
</evidence>
<evidence type="ECO:0000259" key="10">
    <source>
        <dbReference type="Pfam" id="PF01743"/>
    </source>
</evidence>
<dbReference type="Pfam" id="PF12627">
    <property type="entry name" value="PolyA_pol_RNAbd"/>
    <property type="match status" value="1"/>
</dbReference>
<dbReference type="Pfam" id="PF01743">
    <property type="entry name" value="PolyA_pol"/>
    <property type="match status" value="1"/>
</dbReference>
<dbReference type="GO" id="GO:0016779">
    <property type="term" value="F:nucleotidyltransferase activity"/>
    <property type="evidence" value="ECO:0007669"/>
    <property type="project" value="UniProtKB-KW"/>
</dbReference>
<evidence type="ECO:0000313" key="13">
    <source>
        <dbReference type="EMBL" id="GLI54176.1"/>
    </source>
</evidence>
<protein>
    <submittedName>
        <fullName evidence="13">Cytidine(C)-cytidine(C)-adenosine (A)]-adding enzyme</fullName>
    </submittedName>
</protein>
<dbReference type="GO" id="GO:0008033">
    <property type="term" value="P:tRNA processing"/>
    <property type="evidence" value="ECO:0007669"/>
    <property type="project" value="UniProtKB-KW"/>
</dbReference>
<evidence type="ECO:0000256" key="4">
    <source>
        <dbReference type="ARBA" id="ARBA00022695"/>
    </source>
</evidence>
<feature type="domain" description="Poly A polymerase head" evidence="10">
    <location>
        <begin position="28"/>
        <end position="136"/>
    </location>
</feature>
<dbReference type="EMBL" id="BSDX01000001">
    <property type="protein sequence ID" value="GLI54176.1"/>
    <property type="molecule type" value="Genomic_DNA"/>
</dbReference>
<keyword evidence="3" id="KW-0819">tRNA processing</keyword>
<keyword evidence="5" id="KW-0479">Metal-binding</keyword>
<dbReference type="InterPro" id="IPR043519">
    <property type="entry name" value="NT_sf"/>
</dbReference>
<evidence type="ECO:0000256" key="7">
    <source>
        <dbReference type="ARBA" id="ARBA00022842"/>
    </source>
</evidence>
<comment type="cofactor">
    <cofactor evidence="1">
        <name>Mg(2+)</name>
        <dbReference type="ChEBI" id="CHEBI:18420"/>
    </cofactor>
</comment>
<dbReference type="Gene3D" id="1.10.3090.10">
    <property type="entry name" value="cca-adding enzyme, domain 2"/>
    <property type="match status" value="1"/>
</dbReference>
<evidence type="ECO:0000256" key="5">
    <source>
        <dbReference type="ARBA" id="ARBA00022723"/>
    </source>
</evidence>
<feature type="domain" description="CCA-adding enzyme C-terminal" evidence="12">
    <location>
        <begin position="264"/>
        <end position="402"/>
    </location>
</feature>
<dbReference type="Proteomes" id="UP001144297">
    <property type="component" value="Unassembled WGS sequence"/>
</dbReference>
<dbReference type="PANTHER" id="PTHR46173">
    <property type="entry name" value="CCA TRNA NUCLEOTIDYLTRANSFERASE 1, MITOCHONDRIAL"/>
    <property type="match status" value="1"/>
</dbReference>
<dbReference type="InterPro" id="IPR050264">
    <property type="entry name" value="Bact_CCA-adding_enz_type3_sf"/>
</dbReference>
<dbReference type="SUPFAM" id="SSF81891">
    <property type="entry name" value="Poly A polymerase C-terminal region-like"/>
    <property type="match status" value="1"/>
</dbReference>
<dbReference type="Gene3D" id="3.30.460.10">
    <property type="entry name" value="Beta Polymerase, domain 2"/>
    <property type="match status" value="1"/>
</dbReference>
<organism evidence="13 14">
    <name type="scientific">Thermodesulfovibrio yellowstonii</name>
    <dbReference type="NCBI Taxonomy" id="28262"/>
    <lineage>
        <taxon>Bacteria</taxon>
        <taxon>Pseudomonadati</taxon>
        <taxon>Nitrospirota</taxon>
        <taxon>Thermodesulfovibrionia</taxon>
        <taxon>Thermodesulfovibrionales</taxon>
        <taxon>Thermodesulfovibrionaceae</taxon>
        <taxon>Thermodesulfovibrio</taxon>
    </lineage>
</organism>
<dbReference type="GO" id="GO:0046872">
    <property type="term" value="F:metal ion binding"/>
    <property type="evidence" value="ECO:0007669"/>
    <property type="project" value="UniProtKB-KW"/>
</dbReference>
<evidence type="ECO:0000256" key="9">
    <source>
        <dbReference type="RuleBase" id="RU003953"/>
    </source>
</evidence>
<evidence type="ECO:0000259" key="11">
    <source>
        <dbReference type="Pfam" id="PF12627"/>
    </source>
</evidence>
<dbReference type="AlphaFoldDB" id="A0A9W6GHW2"/>
<gene>
    <name evidence="13" type="ORF">TISLANDTSLP1_18690</name>
</gene>
<keyword evidence="6" id="KW-0547">Nucleotide-binding</keyword>
<name>A0A9W6GHW2_9BACT</name>
<feature type="domain" description="tRNA nucleotidyltransferase/poly(A) polymerase RNA and SrmB- binding" evidence="11">
    <location>
        <begin position="162"/>
        <end position="219"/>
    </location>
</feature>
<accession>A0A9W6GHW2</accession>
<dbReference type="InterPro" id="IPR032828">
    <property type="entry name" value="PolyA_RNA-bd"/>
</dbReference>
<evidence type="ECO:0000256" key="1">
    <source>
        <dbReference type="ARBA" id="ARBA00001946"/>
    </source>
</evidence>
<keyword evidence="14" id="KW-1185">Reference proteome</keyword>
<sequence>MFETLRENKYFNEVVKFLQEKKLYKNSYLVGGSVRDLLLKRDLKDIDFAIKGDSIELAKEFSRKIGGTFVLLDEVFSIGRVVKDNVTIDFAQLSGESIEADLSERDFTINAMATDLSLKSLIDPFGGMDDLKSRLIKMVKEENLKADPLRILRAYRFHATVNFDIENNTREALKKNAFLMKVTARERIKEELWKILSVDNSVRTVEMMVGDEIFKAFLKMPDLLQIRPNLQALIIIEEAIRNPEKIFTHHKITFNPNIIACLKFTGIFEHHALSFIKQIKPSKKEERFVEKLIEAGVSIKKVETLLDKVRFVRNYENILYPVLIYSISTDPLGMARAWFYREIENFYKKVYLKNKKKLPLIKGEDILSLGFEPSPLVGEIIERIETLVLAGKISKKEEALEEIKRRYGQNRLSE</sequence>
<evidence type="ECO:0000256" key="2">
    <source>
        <dbReference type="ARBA" id="ARBA00022679"/>
    </source>
</evidence>
<dbReference type="PANTHER" id="PTHR46173:SF1">
    <property type="entry name" value="CCA TRNA NUCLEOTIDYLTRANSFERASE 1, MITOCHONDRIAL"/>
    <property type="match status" value="1"/>
</dbReference>
<evidence type="ECO:0000256" key="6">
    <source>
        <dbReference type="ARBA" id="ARBA00022741"/>
    </source>
</evidence>
<keyword evidence="7" id="KW-0460">Magnesium</keyword>
<dbReference type="CDD" id="cd05398">
    <property type="entry name" value="NT_ClassII-CCAase"/>
    <property type="match status" value="1"/>
</dbReference>
<evidence type="ECO:0000313" key="14">
    <source>
        <dbReference type="Proteomes" id="UP001144297"/>
    </source>
</evidence>
<dbReference type="GO" id="GO:0000049">
    <property type="term" value="F:tRNA binding"/>
    <property type="evidence" value="ECO:0007669"/>
    <property type="project" value="TreeGrafter"/>
</dbReference>
<keyword evidence="4" id="KW-0548">Nucleotidyltransferase</keyword>
<proteinExistence type="inferred from homology"/>
<dbReference type="Pfam" id="PF13735">
    <property type="entry name" value="tRNA_NucTran2_2"/>
    <property type="match status" value="1"/>
</dbReference>
<comment type="caution">
    <text evidence="13">The sequence shown here is derived from an EMBL/GenBank/DDBJ whole genome shotgun (WGS) entry which is preliminary data.</text>
</comment>
<dbReference type="GO" id="GO:0000166">
    <property type="term" value="F:nucleotide binding"/>
    <property type="evidence" value="ECO:0007669"/>
    <property type="project" value="UniProtKB-KW"/>
</dbReference>
<comment type="similarity">
    <text evidence="9">Belongs to the tRNA nucleotidyltransferase/poly(A) polymerase family.</text>
</comment>
<dbReference type="SUPFAM" id="SSF81301">
    <property type="entry name" value="Nucleotidyltransferase"/>
    <property type="match status" value="1"/>
</dbReference>
<keyword evidence="8 9" id="KW-0694">RNA-binding</keyword>
<dbReference type="InterPro" id="IPR002646">
    <property type="entry name" value="PolA_pol_head_dom"/>
</dbReference>
<reference evidence="13" key="1">
    <citation type="submission" date="2022-12" db="EMBL/GenBank/DDBJ databases">
        <title>Reference genome sequencing for broad-spectrum identification of bacterial and archaeal isolates by mass spectrometry.</title>
        <authorList>
            <person name="Sekiguchi Y."/>
            <person name="Tourlousse D.M."/>
        </authorList>
    </citation>
    <scope>NUCLEOTIDE SEQUENCE</scope>
    <source>
        <strain evidence="13">TSL-P1</strain>
    </source>
</reference>